<sequence length="337" mass="38565">MSSNEDQNSCDKSIITYDTQWPVYGLSWCTYDNSDDCQRLLLSSFRPDYKNYIHILNFHEREARISKLQEISVTYPPTKVMWIPRNNDSHSDVFAYSADYLRIYKMDPYSSIPIVDSILNKDTTPDRCSPVSSFDWSEVNTNIIGAVSLDGICTLWDIVSQHPVSKIKAHTKEIYDIAFSSLNPDTFLTCGKDGSIRMFDMRTNGTYFILYQNDNDLPILRLSWNAINATTVAFTSVDQSDISIVDMRKPQQCLPLRSHQAAVNSISWSPVDSQFLVSGGEDRQCLIWDFERLTGDKEFKPAYVYSAPSPIHNVSWAIKRTTWIALCFNNALQMCKT</sequence>
<organism evidence="4">
    <name type="scientific">Blastocystis hominis</name>
    <dbReference type="NCBI Taxonomy" id="12968"/>
    <lineage>
        <taxon>Eukaryota</taxon>
        <taxon>Sar</taxon>
        <taxon>Stramenopiles</taxon>
        <taxon>Bigyra</taxon>
        <taxon>Opalozoa</taxon>
        <taxon>Opalinata</taxon>
        <taxon>Blastocystidae</taxon>
        <taxon>Blastocystis</taxon>
    </lineage>
</organism>
<feature type="repeat" description="WD" evidence="3">
    <location>
        <begin position="167"/>
        <end position="209"/>
    </location>
</feature>
<dbReference type="InterPro" id="IPR001680">
    <property type="entry name" value="WD40_rpt"/>
</dbReference>
<protein>
    <submittedName>
        <fullName evidence="4">Uncharacterized protein</fullName>
    </submittedName>
</protein>
<dbReference type="Gene3D" id="2.130.10.10">
    <property type="entry name" value="YVTN repeat-like/Quinoprotein amine dehydrogenase"/>
    <property type="match status" value="1"/>
</dbReference>
<dbReference type="InterPro" id="IPR036322">
    <property type="entry name" value="WD40_repeat_dom_sf"/>
</dbReference>
<dbReference type="InterPro" id="IPR045159">
    <property type="entry name" value="DCAF7-like"/>
</dbReference>
<dbReference type="OMA" id="TIAMDAC"/>
<proteinExistence type="predicted"/>
<dbReference type="InterPro" id="IPR015943">
    <property type="entry name" value="WD40/YVTN_repeat-like_dom_sf"/>
</dbReference>
<evidence type="ECO:0000256" key="3">
    <source>
        <dbReference type="PROSITE-ProRule" id="PRU00221"/>
    </source>
</evidence>
<dbReference type="PROSITE" id="PS00678">
    <property type="entry name" value="WD_REPEATS_1"/>
    <property type="match status" value="1"/>
</dbReference>
<evidence type="ECO:0000313" key="4">
    <source>
        <dbReference type="EMBL" id="CBK20512.2"/>
    </source>
</evidence>
<dbReference type="InParanoid" id="D8LY57"/>
<gene>
    <name evidence="4" type="ORF">GSBLH_T00006136001</name>
</gene>
<dbReference type="SMART" id="SM00320">
    <property type="entry name" value="WD40"/>
    <property type="match status" value="3"/>
</dbReference>
<evidence type="ECO:0000256" key="1">
    <source>
        <dbReference type="ARBA" id="ARBA00022574"/>
    </source>
</evidence>
<name>D8LY57_BLAHO</name>
<dbReference type="Pfam" id="PF00400">
    <property type="entry name" value="WD40"/>
    <property type="match status" value="2"/>
</dbReference>
<evidence type="ECO:0000313" key="5">
    <source>
        <dbReference type="Proteomes" id="UP000008312"/>
    </source>
</evidence>
<dbReference type="InterPro" id="IPR019775">
    <property type="entry name" value="WD40_repeat_CS"/>
</dbReference>
<evidence type="ECO:0000256" key="2">
    <source>
        <dbReference type="ARBA" id="ARBA00022737"/>
    </source>
</evidence>
<feature type="repeat" description="WD" evidence="3">
    <location>
        <begin position="256"/>
        <end position="291"/>
    </location>
</feature>
<keyword evidence="5" id="KW-1185">Reference proteome</keyword>
<dbReference type="PROSITE" id="PS50294">
    <property type="entry name" value="WD_REPEATS_REGION"/>
    <property type="match status" value="1"/>
</dbReference>
<dbReference type="AlphaFoldDB" id="D8LY57"/>
<reference evidence="4" key="1">
    <citation type="submission" date="2010-02" db="EMBL/GenBank/DDBJ databases">
        <title>Sequencing and annotation of the Blastocystis hominis genome.</title>
        <authorList>
            <person name="Wincker P."/>
        </authorList>
    </citation>
    <scope>NUCLEOTIDE SEQUENCE</scope>
    <source>
        <strain evidence="4">Singapore isolate B</strain>
    </source>
</reference>
<dbReference type="Proteomes" id="UP000008312">
    <property type="component" value="Unassembled WGS sequence"/>
</dbReference>
<dbReference type="SUPFAM" id="SSF50978">
    <property type="entry name" value="WD40 repeat-like"/>
    <property type="match status" value="1"/>
</dbReference>
<dbReference type="RefSeq" id="XP_012894560.1">
    <property type="nucleotide sequence ID" value="XM_013039106.1"/>
</dbReference>
<accession>D8LY57</accession>
<dbReference type="PROSITE" id="PS50082">
    <property type="entry name" value="WD_REPEATS_2"/>
    <property type="match status" value="2"/>
</dbReference>
<dbReference type="PANTHER" id="PTHR19919">
    <property type="entry name" value="WD REPEAT CONTAINING PROTEIN"/>
    <property type="match status" value="1"/>
</dbReference>
<dbReference type="EMBL" id="FN668639">
    <property type="protein sequence ID" value="CBK20512.2"/>
    <property type="molecule type" value="Genomic_DNA"/>
</dbReference>
<keyword evidence="1 3" id="KW-0853">WD repeat</keyword>
<dbReference type="OrthoDB" id="24670at2759"/>
<keyword evidence="2" id="KW-0677">Repeat</keyword>
<dbReference type="GeneID" id="24922261"/>